<dbReference type="AlphaFoldDB" id="X6N400"/>
<dbReference type="GO" id="GO:0046872">
    <property type="term" value="F:metal ion binding"/>
    <property type="evidence" value="ECO:0007669"/>
    <property type="project" value="UniProtKB-KW"/>
</dbReference>
<evidence type="ECO:0000256" key="5">
    <source>
        <dbReference type="ARBA" id="ARBA00042398"/>
    </source>
</evidence>
<evidence type="ECO:0000256" key="11">
    <source>
        <dbReference type="ARBA" id="ARBA00049015"/>
    </source>
</evidence>
<feature type="binding site" evidence="12">
    <location>
        <position position="293"/>
    </location>
    <ligand>
        <name>Mg(2+)</name>
        <dbReference type="ChEBI" id="CHEBI:18420"/>
        <label>1</label>
    </ligand>
</feature>
<evidence type="ECO:0000256" key="6">
    <source>
        <dbReference type="ARBA" id="ARBA00042471"/>
    </source>
</evidence>
<dbReference type="SUPFAM" id="SSF101478">
    <property type="entry name" value="ADP-ribosylglycohydrolase"/>
    <property type="match status" value="1"/>
</dbReference>
<gene>
    <name evidence="13" type="ORF">RFI_16197</name>
</gene>
<keyword evidence="12" id="KW-0460">Magnesium</keyword>
<feature type="binding site" evidence="12">
    <location>
        <position position="540"/>
    </location>
    <ligand>
        <name>Mg(2+)</name>
        <dbReference type="ChEBI" id="CHEBI:18420"/>
        <label>1</label>
    </ligand>
</feature>
<evidence type="ECO:0000256" key="2">
    <source>
        <dbReference type="ARBA" id="ARBA00012255"/>
    </source>
</evidence>
<comment type="catalytic activity">
    <reaction evidence="11">
        <text>alpha-NAD(+) + H2O = ADP-D-ribose + nicotinamide + H(+)</text>
        <dbReference type="Rhea" id="RHEA:68792"/>
        <dbReference type="ChEBI" id="CHEBI:15377"/>
        <dbReference type="ChEBI" id="CHEBI:15378"/>
        <dbReference type="ChEBI" id="CHEBI:17154"/>
        <dbReference type="ChEBI" id="CHEBI:57967"/>
        <dbReference type="ChEBI" id="CHEBI:77017"/>
    </reaction>
</comment>
<feature type="binding site" evidence="12">
    <location>
        <position position="541"/>
    </location>
    <ligand>
        <name>Mg(2+)</name>
        <dbReference type="ChEBI" id="CHEBI:18420"/>
        <label>1</label>
    </ligand>
</feature>
<comment type="caution">
    <text evidence="13">The sequence shown here is derived from an EMBL/GenBank/DDBJ whole genome shotgun (WGS) entry which is preliminary data.</text>
</comment>
<dbReference type="InterPro" id="IPR050792">
    <property type="entry name" value="ADP-ribosylglycohydrolase"/>
</dbReference>
<evidence type="ECO:0000313" key="13">
    <source>
        <dbReference type="EMBL" id="ETO21005.1"/>
    </source>
</evidence>
<dbReference type="Pfam" id="PF03747">
    <property type="entry name" value="ADP_ribosyl_GH"/>
    <property type="match status" value="1"/>
</dbReference>
<dbReference type="PANTHER" id="PTHR16222:SF24">
    <property type="entry name" value="ADP-RIBOSYLHYDROLASE ARH3"/>
    <property type="match status" value="1"/>
</dbReference>
<feature type="binding site" evidence="12">
    <location>
        <position position="292"/>
    </location>
    <ligand>
        <name>Mg(2+)</name>
        <dbReference type="ChEBI" id="CHEBI:18420"/>
        <label>1</label>
    </ligand>
</feature>
<keyword evidence="3" id="KW-0378">Hydrolase</keyword>
<dbReference type="GO" id="GO:0004649">
    <property type="term" value="F:poly(ADP-ribose) glycohydrolase activity"/>
    <property type="evidence" value="ECO:0007669"/>
    <property type="project" value="UniProtKB-EC"/>
</dbReference>
<dbReference type="Gene3D" id="1.10.4080.10">
    <property type="entry name" value="ADP-ribosylation/Crystallin J1"/>
    <property type="match status" value="1"/>
</dbReference>
<comment type="similarity">
    <text evidence="1">Belongs to the ADP-ribosylglycohydrolase family.</text>
</comment>
<evidence type="ECO:0000256" key="9">
    <source>
        <dbReference type="ARBA" id="ARBA00043187"/>
    </source>
</evidence>
<evidence type="ECO:0000313" key="14">
    <source>
        <dbReference type="Proteomes" id="UP000023152"/>
    </source>
</evidence>
<evidence type="ECO:0000256" key="3">
    <source>
        <dbReference type="ARBA" id="ARBA00022801"/>
    </source>
</evidence>
<proteinExistence type="inferred from homology"/>
<evidence type="ECO:0000256" key="12">
    <source>
        <dbReference type="PIRSR" id="PIRSR605502-1"/>
    </source>
</evidence>
<protein>
    <recommendedName>
        <fullName evidence="4">ADP-ribosylhydrolase ARH3</fullName>
        <ecNumber evidence="2">3.2.1.143</ecNumber>
    </recommendedName>
    <alternativeName>
        <fullName evidence="5">ADP-ribose glycohydrolase ARH3</fullName>
    </alternativeName>
    <alternativeName>
        <fullName evidence="6">ADP-ribosylhydrolase 3</fullName>
    </alternativeName>
    <alternativeName>
        <fullName evidence="9">O-acetyl-ADP-ribose deacetylase ARH3</fullName>
    </alternativeName>
    <alternativeName>
        <fullName evidence="10">Poly(ADP-ribose) glycohydrolase ARH3</fullName>
    </alternativeName>
    <alternativeName>
        <fullName evidence="8">[Protein ADP-ribosylarginine] hydrolase-like protein 2</fullName>
    </alternativeName>
    <alternativeName>
        <fullName evidence="7">[Protein ADP-ribosylserine] hydrolase</fullName>
    </alternativeName>
</protein>
<dbReference type="InterPro" id="IPR005502">
    <property type="entry name" value="Ribosyl_crysJ1"/>
</dbReference>
<evidence type="ECO:0000256" key="1">
    <source>
        <dbReference type="ARBA" id="ARBA00010702"/>
    </source>
</evidence>
<evidence type="ECO:0000256" key="8">
    <source>
        <dbReference type="ARBA" id="ARBA00042850"/>
    </source>
</evidence>
<sequence length="620" mass="71262">MTSLKSKKDSDRNRKNKQISNVPNCKIGRENYQTKLCKNIQNRCKNMCNDVVWAVCDKKKPCPCCRSCVNNFLCVEIETQVFNKGFNRCYEKECANISKIYCEFCGIYKEDNEKHEPKIINLDLMSLYTEITDSLMYLSNVNRHLHGVTLTLSIDYRRNYKKKKIGKESTASTASNRSIDYHYPDVFKRVQSSQLQSQSNSVDEKLVDDDTPEYDTAGIGICFVLTEKKIEGVFMLEYALGLCYGAGIGDSIGSYFISSQGVINQGRLNDAMEMKGGGMRYGKEIRSGQVTDDTEMALCIARGLIRMIQERKNAEVQSVTMKYIADEYYIWWHSNPVDASSESMERAFKKKISIDEIRKIALEHNEKICKMFDPKGDASNGSLIRCMPLIIYESSLTHASYLIYYSVCAYALTAQYLIRHPEQRERNKLAVHYAEKFLSDCKSNTPQPKDSLVHKSAIEEVEKWIKQTRDVADKHIQKLSTQGLDPKKSFDHHLYPKLEEIRLFSSHIIISLQRAFYHLLKADEFEIAIKSTLGVGGNTDSNCCVVGGLLGAFHGITKLDKWRQKIDNSKVRSSRHIYQAKYYKDYVPYLFDNSLDPNNYKLEDNKISPYDNKKFAEFEL</sequence>
<dbReference type="EC" id="3.2.1.143" evidence="2"/>
<evidence type="ECO:0000256" key="10">
    <source>
        <dbReference type="ARBA" id="ARBA00043193"/>
    </source>
</evidence>
<dbReference type="Proteomes" id="UP000023152">
    <property type="component" value="Unassembled WGS sequence"/>
</dbReference>
<dbReference type="PANTHER" id="PTHR16222">
    <property type="entry name" value="ADP-RIBOSYLGLYCOHYDROLASE"/>
    <property type="match status" value="1"/>
</dbReference>
<evidence type="ECO:0000256" key="7">
    <source>
        <dbReference type="ARBA" id="ARBA00042722"/>
    </source>
</evidence>
<feature type="binding site" evidence="12">
    <location>
        <position position="291"/>
    </location>
    <ligand>
        <name>Mg(2+)</name>
        <dbReference type="ChEBI" id="CHEBI:18420"/>
        <label>1</label>
    </ligand>
</feature>
<comment type="cofactor">
    <cofactor evidence="12">
        <name>Mg(2+)</name>
        <dbReference type="ChEBI" id="CHEBI:18420"/>
    </cofactor>
    <text evidence="12">Binds 2 magnesium ions per subunit.</text>
</comment>
<dbReference type="EMBL" id="ASPP01012027">
    <property type="protein sequence ID" value="ETO21005.1"/>
    <property type="molecule type" value="Genomic_DNA"/>
</dbReference>
<keyword evidence="14" id="KW-1185">Reference proteome</keyword>
<keyword evidence="12" id="KW-0479">Metal-binding</keyword>
<reference evidence="13 14" key="1">
    <citation type="journal article" date="2013" name="Curr. Biol.">
        <title>The Genome of the Foraminiferan Reticulomyxa filosa.</title>
        <authorList>
            <person name="Glockner G."/>
            <person name="Hulsmann N."/>
            <person name="Schleicher M."/>
            <person name="Noegel A.A."/>
            <person name="Eichinger L."/>
            <person name="Gallinger C."/>
            <person name="Pawlowski J."/>
            <person name="Sierra R."/>
            <person name="Euteneuer U."/>
            <person name="Pillet L."/>
            <person name="Moustafa A."/>
            <person name="Platzer M."/>
            <person name="Groth M."/>
            <person name="Szafranski K."/>
            <person name="Schliwa M."/>
        </authorList>
    </citation>
    <scope>NUCLEOTIDE SEQUENCE [LARGE SCALE GENOMIC DNA]</scope>
</reference>
<evidence type="ECO:0000256" key="4">
    <source>
        <dbReference type="ARBA" id="ARBA00041057"/>
    </source>
</evidence>
<organism evidence="13 14">
    <name type="scientific">Reticulomyxa filosa</name>
    <dbReference type="NCBI Taxonomy" id="46433"/>
    <lineage>
        <taxon>Eukaryota</taxon>
        <taxon>Sar</taxon>
        <taxon>Rhizaria</taxon>
        <taxon>Retaria</taxon>
        <taxon>Foraminifera</taxon>
        <taxon>Monothalamids</taxon>
        <taxon>Reticulomyxidae</taxon>
        <taxon>Reticulomyxa</taxon>
    </lineage>
</organism>
<accession>X6N400</accession>
<dbReference type="InterPro" id="IPR036705">
    <property type="entry name" value="Ribosyl_crysJ1_sf"/>
</dbReference>
<dbReference type="OrthoDB" id="410104at2759"/>
<name>X6N400_RETFI</name>